<evidence type="ECO:0000313" key="2">
    <source>
        <dbReference type="Proteomes" id="UP000276603"/>
    </source>
</evidence>
<sequence length="66" mass="7847">MNRYQSFEDIKYNLKRLSLERQIALEQMKGLKHEVEEDLGPYQWLQTAVGAIKKFGALYFIKKLVK</sequence>
<gene>
    <name evidence="1" type="ORF">D7Z94_21180</name>
</gene>
<reference evidence="1 2" key="1">
    <citation type="submission" date="2018-10" db="EMBL/GenBank/DDBJ databases">
        <title>Ulvibacterium marinum gen. nov., sp. nov., a novel marine bacterium of the family Flavobacteriaceae, isolated from a culture of the green alga Ulva prolifera.</title>
        <authorList>
            <person name="Zhang Z."/>
        </authorList>
    </citation>
    <scope>NUCLEOTIDE SEQUENCE [LARGE SCALE GENOMIC DNA]</scope>
    <source>
        <strain evidence="1 2">CCMM003</strain>
    </source>
</reference>
<evidence type="ECO:0008006" key="3">
    <source>
        <dbReference type="Google" id="ProtNLM"/>
    </source>
</evidence>
<proteinExistence type="predicted"/>
<organism evidence="1 2">
    <name type="scientific">Ulvibacterium marinum</name>
    <dbReference type="NCBI Taxonomy" id="2419782"/>
    <lineage>
        <taxon>Bacteria</taxon>
        <taxon>Pseudomonadati</taxon>
        <taxon>Bacteroidota</taxon>
        <taxon>Flavobacteriia</taxon>
        <taxon>Flavobacteriales</taxon>
        <taxon>Flavobacteriaceae</taxon>
        <taxon>Ulvibacterium</taxon>
    </lineage>
</organism>
<dbReference type="OrthoDB" id="1149272at2"/>
<comment type="caution">
    <text evidence="1">The sequence shown here is derived from an EMBL/GenBank/DDBJ whole genome shotgun (WGS) entry which is preliminary data.</text>
</comment>
<name>A0A3B0C034_9FLAO</name>
<dbReference type="EMBL" id="RBCJ01000004">
    <property type="protein sequence ID" value="RKN78710.1"/>
    <property type="molecule type" value="Genomic_DNA"/>
</dbReference>
<dbReference type="RefSeq" id="WP_120713618.1">
    <property type="nucleotide sequence ID" value="NZ_RBCJ01000004.1"/>
</dbReference>
<keyword evidence="2" id="KW-1185">Reference proteome</keyword>
<protein>
    <recommendedName>
        <fullName evidence="3">Glutaminyl-tRNA synthetase</fullName>
    </recommendedName>
</protein>
<dbReference type="AlphaFoldDB" id="A0A3B0C034"/>
<accession>A0A3B0C034</accession>
<evidence type="ECO:0000313" key="1">
    <source>
        <dbReference type="EMBL" id="RKN78710.1"/>
    </source>
</evidence>
<dbReference type="Proteomes" id="UP000276603">
    <property type="component" value="Unassembled WGS sequence"/>
</dbReference>